<evidence type="ECO:0000313" key="1">
    <source>
        <dbReference type="EMBL" id="ODV66517.1"/>
    </source>
</evidence>
<accession>A0A1E4RGX0</accession>
<dbReference type="Proteomes" id="UP000095085">
    <property type="component" value="Unassembled WGS sequence"/>
</dbReference>
<name>A0A1E4RGX0_9ASCO</name>
<evidence type="ECO:0000313" key="2">
    <source>
        <dbReference type="Proteomes" id="UP000095085"/>
    </source>
</evidence>
<reference evidence="2" key="1">
    <citation type="submission" date="2016-05" db="EMBL/GenBank/DDBJ databases">
        <title>Comparative genomics of biotechnologically important yeasts.</title>
        <authorList>
            <consortium name="DOE Joint Genome Institute"/>
            <person name="Riley R."/>
            <person name="Haridas S."/>
            <person name="Wolfe K.H."/>
            <person name="Lopes M.R."/>
            <person name="Hittinger C.T."/>
            <person name="Goker M."/>
            <person name="Salamov A."/>
            <person name="Wisecaver J."/>
            <person name="Long T.M."/>
            <person name="Aerts A.L."/>
            <person name="Barry K."/>
            <person name="Choi C."/>
            <person name="Clum A."/>
            <person name="Coughlan A.Y."/>
            <person name="Deshpande S."/>
            <person name="Douglass A.P."/>
            <person name="Hanson S.J."/>
            <person name="Klenk H.-P."/>
            <person name="Labutti K."/>
            <person name="Lapidus A."/>
            <person name="Lindquist E."/>
            <person name="Lipzen A."/>
            <person name="Meier-Kolthoff J.P."/>
            <person name="Ohm R.A."/>
            <person name="Otillar R.P."/>
            <person name="Pangilinan J."/>
            <person name="Peng Y."/>
            <person name="Rokas A."/>
            <person name="Rosa C.A."/>
            <person name="Scheuner C."/>
            <person name="Sibirny A.A."/>
            <person name="Slot J.C."/>
            <person name="Stielow J.B."/>
            <person name="Sun H."/>
            <person name="Kurtzman C.P."/>
            <person name="Blackwell M."/>
            <person name="Grigoriev I.V."/>
            <person name="Jeffries T.W."/>
        </authorList>
    </citation>
    <scope>NUCLEOTIDE SEQUENCE [LARGE SCALE GENOMIC DNA]</scope>
    <source>
        <strain evidence="2">NRRL Y-1933</strain>
    </source>
</reference>
<dbReference type="GeneID" id="30996029"/>
<keyword evidence="2" id="KW-1185">Reference proteome</keyword>
<organism evidence="1 2">
    <name type="scientific">Hyphopichia burtonii NRRL Y-1933</name>
    <dbReference type="NCBI Taxonomy" id="984485"/>
    <lineage>
        <taxon>Eukaryota</taxon>
        <taxon>Fungi</taxon>
        <taxon>Dikarya</taxon>
        <taxon>Ascomycota</taxon>
        <taxon>Saccharomycotina</taxon>
        <taxon>Pichiomycetes</taxon>
        <taxon>Debaryomycetaceae</taxon>
        <taxon>Hyphopichia</taxon>
    </lineage>
</organism>
<proteinExistence type="predicted"/>
<protein>
    <submittedName>
        <fullName evidence="1">Uncharacterized protein</fullName>
    </submittedName>
</protein>
<dbReference type="AlphaFoldDB" id="A0A1E4RGX0"/>
<dbReference type="RefSeq" id="XP_020075584.1">
    <property type="nucleotide sequence ID" value="XM_020221480.1"/>
</dbReference>
<gene>
    <name evidence="1" type="ORF">HYPBUDRAFT_153320</name>
</gene>
<sequence>MLPNARYLCSDFLRSASVSIYRASSLVRSQFCLRQLLKTPIQKAFYGNFAEKSI</sequence>
<dbReference type="EMBL" id="KV454542">
    <property type="protein sequence ID" value="ODV66517.1"/>
    <property type="molecule type" value="Genomic_DNA"/>
</dbReference>